<evidence type="ECO:0000313" key="1">
    <source>
        <dbReference type="EMBL" id="EAY18468.1"/>
    </source>
</evidence>
<dbReference type="RefSeq" id="XP_001579454.1">
    <property type="nucleotide sequence ID" value="XM_001579404.1"/>
</dbReference>
<dbReference type="InParanoid" id="A2DM48"/>
<proteinExistence type="predicted"/>
<reference evidence="1" key="1">
    <citation type="submission" date="2006-10" db="EMBL/GenBank/DDBJ databases">
        <authorList>
            <person name="Amadeo P."/>
            <person name="Zhao Q."/>
            <person name="Wortman J."/>
            <person name="Fraser-Liggett C."/>
            <person name="Carlton J."/>
        </authorList>
    </citation>
    <scope>NUCLEOTIDE SEQUENCE</scope>
    <source>
        <strain evidence="1">G3</strain>
    </source>
</reference>
<reference evidence="1" key="2">
    <citation type="journal article" date="2007" name="Science">
        <title>Draft genome sequence of the sexually transmitted pathogen Trichomonas vaginalis.</title>
        <authorList>
            <person name="Carlton J.M."/>
            <person name="Hirt R.P."/>
            <person name="Silva J.C."/>
            <person name="Delcher A.L."/>
            <person name="Schatz M."/>
            <person name="Zhao Q."/>
            <person name="Wortman J.R."/>
            <person name="Bidwell S.L."/>
            <person name="Alsmark U.C.M."/>
            <person name="Besteiro S."/>
            <person name="Sicheritz-Ponten T."/>
            <person name="Noel C.J."/>
            <person name="Dacks J.B."/>
            <person name="Foster P.G."/>
            <person name="Simillion C."/>
            <person name="Van de Peer Y."/>
            <person name="Miranda-Saavedra D."/>
            <person name="Barton G.J."/>
            <person name="Westrop G.D."/>
            <person name="Mueller S."/>
            <person name="Dessi D."/>
            <person name="Fiori P.L."/>
            <person name="Ren Q."/>
            <person name="Paulsen I."/>
            <person name="Zhang H."/>
            <person name="Bastida-Corcuera F.D."/>
            <person name="Simoes-Barbosa A."/>
            <person name="Brown M.T."/>
            <person name="Hayes R.D."/>
            <person name="Mukherjee M."/>
            <person name="Okumura C.Y."/>
            <person name="Schneider R."/>
            <person name="Smith A.J."/>
            <person name="Vanacova S."/>
            <person name="Villalvazo M."/>
            <person name="Haas B.J."/>
            <person name="Pertea M."/>
            <person name="Feldblyum T.V."/>
            <person name="Utterback T.R."/>
            <person name="Shu C.L."/>
            <person name="Osoegawa K."/>
            <person name="de Jong P.J."/>
            <person name="Hrdy I."/>
            <person name="Horvathova L."/>
            <person name="Zubacova Z."/>
            <person name="Dolezal P."/>
            <person name="Malik S.B."/>
            <person name="Logsdon J.M. Jr."/>
            <person name="Henze K."/>
            <person name="Gupta A."/>
            <person name="Wang C.C."/>
            <person name="Dunne R.L."/>
            <person name="Upcroft J.A."/>
            <person name="Upcroft P."/>
            <person name="White O."/>
            <person name="Salzberg S.L."/>
            <person name="Tang P."/>
            <person name="Chiu C.-H."/>
            <person name="Lee Y.-S."/>
            <person name="Embley T.M."/>
            <person name="Coombs G.H."/>
            <person name="Mottram J.C."/>
            <person name="Tachezy J."/>
            <person name="Fraser-Liggett C.M."/>
            <person name="Johnson P.J."/>
        </authorList>
    </citation>
    <scope>NUCLEOTIDE SEQUENCE [LARGE SCALE GENOMIC DNA]</scope>
    <source>
        <strain evidence="1">G3</strain>
    </source>
</reference>
<dbReference type="Proteomes" id="UP000001542">
    <property type="component" value="Unassembled WGS sequence"/>
</dbReference>
<keyword evidence="2" id="KW-1185">Reference proteome</keyword>
<gene>
    <name evidence="1" type="ORF">TVAG_083210</name>
</gene>
<sequence length="138" mass="15648">MAEKRHFMAIGGGPIGHPAIPNFQLPNRQLLNAPIRQISGSFVLPHPAIKKEPPKKFPDIFTTCPELRNFKMPIVNFQKQLSPSIPLLEPSEPFPESPVQGSFDPNANCINPYVHFFNLSLSFFIFFEENLKDSKQVF</sequence>
<dbReference type="KEGG" id="tva:5463978"/>
<evidence type="ECO:0000313" key="2">
    <source>
        <dbReference type="Proteomes" id="UP000001542"/>
    </source>
</evidence>
<dbReference type="EMBL" id="DS113218">
    <property type="protein sequence ID" value="EAY18468.1"/>
    <property type="molecule type" value="Genomic_DNA"/>
</dbReference>
<accession>A2DM48</accession>
<protein>
    <submittedName>
        <fullName evidence="1">Uncharacterized protein</fullName>
    </submittedName>
</protein>
<dbReference type="AlphaFoldDB" id="A2DM48"/>
<organism evidence="1 2">
    <name type="scientific">Trichomonas vaginalis (strain ATCC PRA-98 / G3)</name>
    <dbReference type="NCBI Taxonomy" id="412133"/>
    <lineage>
        <taxon>Eukaryota</taxon>
        <taxon>Metamonada</taxon>
        <taxon>Parabasalia</taxon>
        <taxon>Trichomonadida</taxon>
        <taxon>Trichomonadidae</taxon>
        <taxon>Trichomonas</taxon>
    </lineage>
</organism>
<dbReference type="VEuPathDB" id="TrichDB:TVAGG3_0984150"/>
<dbReference type="VEuPathDB" id="TrichDB:TVAG_083210"/>
<name>A2DM48_TRIV3</name>